<dbReference type="SUPFAM" id="SSF52540">
    <property type="entry name" value="P-loop containing nucleoside triphosphate hydrolases"/>
    <property type="match status" value="1"/>
</dbReference>
<evidence type="ECO:0000256" key="1">
    <source>
        <dbReference type="ARBA" id="ARBA00004651"/>
    </source>
</evidence>
<dbReference type="FunFam" id="3.40.50.300:FF:000221">
    <property type="entry name" value="Multidrug ABC transporter ATP-binding protein"/>
    <property type="match status" value="1"/>
</dbReference>
<organism evidence="12 13">
    <name type="scientific">Thiocapsa imhoffii</name>
    <dbReference type="NCBI Taxonomy" id="382777"/>
    <lineage>
        <taxon>Bacteria</taxon>
        <taxon>Pseudomonadati</taxon>
        <taxon>Pseudomonadota</taxon>
        <taxon>Gammaproteobacteria</taxon>
        <taxon>Chromatiales</taxon>
        <taxon>Chromatiaceae</taxon>
        <taxon>Thiocapsa</taxon>
    </lineage>
</organism>
<protein>
    <submittedName>
        <fullName evidence="12">ABC transporter ATP-binding protein</fullName>
    </submittedName>
</protein>
<dbReference type="Gene3D" id="3.40.50.300">
    <property type="entry name" value="P-loop containing nucleotide triphosphate hydrolases"/>
    <property type="match status" value="1"/>
</dbReference>
<proteinExistence type="predicted"/>
<dbReference type="AlphaFoldDB" id="A0A9X0WMY4"/>
<dbReference type="InterPro" id="IPR017871">
    <property type="entry name" value="ABC_transporter-like_CS"/>
</dbReference>
<keyword evidence="2" id="KW-0813">Transport</keyword>
<feature type="transmembrane region" description="Helical" evidence="9">
    <location>
        <begin position="157"/>
        <end position="175"/>
    </location>
</feature>
<gene>
    <name evidence="12" type="ORF">CKO25_19545</name>
</gene>
<dbReference type="Pfam" id="PF00005">
    <property type="entry name" value="ABC_tran"/>
    <property type="match status" value="1"/>
</dbReference>
<dbReference type="PROSITE" id="PS50893">
    <property type="entry name" value="ABC_TRANSPORTER_2"/>
    <property type="match status" value="1"/>
</dbReference>
<evidence type="ECO:0000256" key="4">
    <source>
        <dbReference type="ARBA" id="ARBA00022692"/>
    </source>
</evidence>
<keyword evidence="3" id="KW-1003">Cell membrane</keyword>
<dbReference type="GO" id="GO:0034040">
    <property type="term" value="F:ATPase-coupled lipid transmembrane transporter activity"/>
    <property type="evidence" value="ECO:0007669"/>
    <property type="project" value="TreeGrafter"/>
</dbReference>
<evidence type="ECO:0000256" key="7">
    <source>
        <dbReference type="ARBA" id="ARBA00022989"/>
    </source>
</evidence>
<keyword evidence="6 12" id="KW-0067">ATP-binding</keyword>
<feature type="transmembrane region" description="Helical" evidence="9">
    <location>
        <begin position="293"/>
        <end position="312"/>
    </location>
</feature>
<keyword evidence="7 9" id="KW-1133">Transmembrane helix</keyword>
<feature type="domain" description="ABC transmembrane type-1" evidence="11">
    <location>
        <begin position="20"/>
        <end position="301"/>
    </location>
</feature>
<evidence type="ECO:0000256" key="9">
    <source>
        <dbReference type="SAM" id="Phobius"/>
    </source>
</evidence>
<feature type="transmembrane region" description="Helical" evidence="9">
    <location>
        <begin position="181"/>
        <end position="200"/>
    </location>
</feature>
<dbReference type="InterPro" id="IPR003593">
    <property type="entry name" value="AAA+_ATPase"/>
</dbReference>
<keyword evidence="5" id="KW-0547">Nucleotide-binding</keyword>
<evidence type="ECO:0000256" key="6">
    <source>
        <dbReference type="ARBA" id="ARBA00022840"/>
    </source>
</evidence>
<dbReference type="SMART" id="SM00382">
    <property type="entry name" value="AAA"/>
    <property type="match status" value="1"/>
</dbReference>
<evidence type="ECO:0000256" key="8">
    <source>
        <dbReference type="ARBA" id="ARBA00023136"/>
    </source>
</evidence>
<keyword evidence="13" id="KW-1185">Reference proteome</keyword>
<dbReference type="RefSeq" id="WP_200389615.1">
    <property type="nucleotide sequence ID" value="NZ_NRSD01000036.1"/>
</dbReference>
<feature type="transmembrane region" description="Helical" evidence="9">
    <location>
        <begin position="268"/>
        <end position="287"/>
    </location>
</feature>
<dbReference type="GO" id="GO:0005886">
    <property type="term" value="C:plasma membrane"/>
    <property type="evidence" value="ECO:0007669"/>
    <property type="project" value="UniProtKB-SubCell"/>
</dbReference>
<dbReference type="EMBL" id="NRSD01000036">
    <property type="protein sequence ID" value="MBK1646792.1"/>
    <property type="molecule type" value="Genomic_DNA"/>
</dbReference>
<comment type="subcellular location">
    <subcellularLocation>
        <location evidence="1">Cell membrane</location>
        <topology evidence="1">Multi-pass membrane protein</topology>
    </subcellularLocation>
</comment>
<accession>A0A9X0WMY4</accession>
<dbReference type="SUPFAM" id="SSF90123">
    <property type="entry name" value="ABC transporter transmembrane region"/>
    <property type="match status" value="1"/>
</dbReference>
<feature type="transmembrane region" description="Helical" evidence="9">
    <location>
        <begin position="20"/>
        <end position="47"/>
    </location>
</feature>
<evidence type="ECO:0000313" key="12">
    <source>
        <dbReference type="EMBL" id="MBK1646792.1"/>
    </source>
</evidence>
<dbReference type="PANTHER" id="PTHR24221:SF654">
    <property type="entry name" value="ATP-BINDING CASSETTE SUB-FAMILY B MEMBER 6"/>
    <property type="match status" value="1"/>
</dbReference>
<keyword evidence="4 9" id="KW-0812">Transmembrane</keyword>
<dbReference type="InterPro" id="IPR039421">
    <property type="entry name" value="Type_1_exporter"/>
</dbReference>
<reference evidence="12 13" key="1">
    <citation type="journal article" date="2020" name="Microorganisms">
        <title>Osmotic Adaptation and Compatible Solute Biosynthesis of Phototrophic Bacteria as Revealed from Genome Analyses.</title>
        <authorList>
            <person name="Imhoff J.F."/>
            <person name="Rahn T."/>
            <person name="Kunzel S."/>
            <person name="Keller A."/>
            <person name="Neulinger S.C."/>
        </authorList>
    </citation>
    <scope>NUCLEOTIDE SEQUENCE [LARGE SCALE GENOMIC DNA]</scope>
    <source>
        <strain evidence="12 13">DSM 21303</strain>
    </source>
</reference>
<comment type="caution">
    <text evidence="12">The sequence shown here is derived from an EMBL/GenBank/DDBJ whole genome shotgun (WGS) entry which is preliminary data.</text>
</comment>
<dbReference type="InterPro" id="IPR036640">
    <property type="entry name" value="ABC1_TM_sf"/>
</dbReference>
<feature type="domain" description="ABC transporter" evidence="10">
    <location>
        <begin position="365"/>
        <end position="603"/>
    </location>
</feature>
<name>A0A9X0WMY4_9GAMM</name>
<dbReference type="Proteomes" id="UP001138802">
    <property type="component" value="Unassembled WGS sequence"/>
</dbReference>
<evidence type="ECO:0000259" key="10">
    <source>
        <dbReference type="PROSITE" id="PS50893"/>
    </source>
</evidence>
<dbReference type="InterPro" id="IPR027417">
    <property type="entry name" value="P-loop_NTPase"/>
</dbReference>
<dbReference type="GO" id="GO:0016887">
    <property type="term" value="F:ATP hydrolysis activity"/>
    <property type="evidence" value="ECO:0007669"/>
    <property type="project" value="InterPro"/>
</dbReference>
<dbReference type="Pfam" id="PF00664">
    <property type="entry name" value="ABC_membrane"/>
    <property type="match status" value="1"/>
</dbReference>
<evidence type="ECO:0000259" key="11">
    <source>
        <dbReference type="PROSITE" id="PS50929"/>
    </source>
</evidence>
<dbReference type="PROSITE" id="PS00211">
    <property type="entry name" value="ABC_TRANSPORTER_1"/>
    <property type="match status" value="1"/>
</dbReference>
<evidence type="ECO:0000256" key="3">
    <source>
        <dbReference type="ARBA" id="ARBA00022475"/>
    </source>
</evidence>
<evidence type="ECO:0000256" key="2">
    <source>
        <dbReference type="ARBA" id="ARBA00022448"/>
    </source>
</evidence>
<dbReference type="PROSITE" id="PS50929">
    <property type="entry name" value="ABC_TM1F"/>
    <property type="match status" value="1"/>
</dbReference>
<evidence type="ECO:0000313" key="13">
    <source>
        <dbReference type="Proteomes" id="UP001138802"/>
    </source>
</evidence>
<dbReference type="GO" id="GO:0005524">
    <property type="term" value="F:ATP binding"/>
    <property type="evidence" value="ECO:0007669"/>
    <property type="project" value="UniProtKB-KW"/>
</dbReference>
<sequence>MNTFQKAIHLLTPRERRRGLLVLVLVLGMALLETAGVASVMPFLAVLGNPEMLETNPVLSALYNQGKNFGIDTPDQFLIALGLAAFALMVFSAVYRTLTHYAMNRFIEMRRHTIGARLLEAYLRQPYAFFLDRHSGDMSKSILSEVDQLVQNVFRPAYNMIAYSLVLIAITTLLILVNPWIALLAAGLLGGLYGLVYLVVRRYLGKIGQVRVATNKQRFMAASETFGGIKDIKLLGHEQSYLSRFKAPSQRFASTQASYQTLNQVPNFLIEAIIFGAMLLLTVVLLITHGGLGSSALGQILPILGLYAIAAYRMKPAAQKVFNGFASLRYGHAAVNSLYADLHPQDAPALLPKLAPKPLKAQNIIALEHLSYTYPNAAKAALSDLNLRIPVGSAVGLVGSTGAGKTTLVDVILGLLHPTEGAITVDGVPVTEHNLRAWQQSLGYVPQEIFLTDTTVAENVALGVPKENIDHEQVEHCARMAQVHDFIMHELPEQYSTLVGERGVRLSGGQRQRIGIARALYRNPELLVFDEATSALDNLTEQAVMDAVHHLGGEITIVMIAHRLSTVRECDHIYLLEQGKLAGQGNYEELVANNTRFRSMAEA</sequence>
<feature type="transmembrane region" description="Helical" evidence="9">
    <location>
        <begin position="77"/>
        <end position="95"/>
    </location>
</feature>
<keyword evidence="8 9" id="KW-0472">Membrane</keyword>
<dbReference type="GO" id="GO:0140359">
    <property type="term" value="F:ABC-type transporter activity"/>
    <property type="evidence" value="ECO:0007669"/>
    <property type="project" value="InterPro"/>
</dbReference>
<evidence type="ECO:0000256" key="5">
    <source>
        <dbReference type="ARBA" id="ARBA00022741"/>
    </source>
</evidence>
<dbReference type="Gene3D" id="1.20.1560.10">
    <property type="entry name" value="ABC transporter type 1, transmembrane domain"/>
    <property type="match status" value="1"/>
</dbReference>
<dbReference type="InterPro" id="IPR003439">
    <property type="entry name" value="ABC_transporter-like_ATP-bd"/>
</dbReference>
<dbReference type="PANTHER" id="PTHR24221">
    <property type="entry name" value="ATP-BINDING CASSETTE SUB-FAMILY B"/>
    <property type="match status" value="1"/>
</dbReference>
<dbReference type="InterPro" id="IPR011527">
    <property type="entry name" value="ABC1_TM_dom"/>
</dbReference>